<accession>A0AAE3DB44</accession>
<dbReference type="PANTHER" id="PTHR36834:SF2">
    <property type="entry name" value="MEMBRANE PROTEIN"/>
    <property type="match status" value="1"/>
</dbReference>
<keyword evidence="1" id="KW-1133">Transmembrane helix</keyword>
<protein>
    <submittedName>
        <fullName evidence="3">VanZ family protein</fullName>
    </submittedName>
</protein>
<name>A0AAE3DB44_9FIRM</name>
<dbReference type="Proteomes" id="UP001198220">
    <property type="component" value="Unassembled WGS sequence"/>
</dbReference>
<dbReference type="InterPro" id="IPR006976">
    <property type="entry name" value="VanZ-like"/>
</dbReference>
<feature type="transmembrane region" description="Helical" evidence="1">
    <location>
        <begin position="136"/>
        <end position="158"/>
    </location>
</feature>
<dbReference type="AlphaFoldDB" id="A0AAE3DB44"/>
<sequence length="197" mass="22803">MYRIYITLMEVMAAAVFIIPLWMIYHKICFHSWKRTMIYMVFAFYMTAVLALVGFPNITLLKIEVTVNVIPFIYMIPDFANACLNVLLFIPFGFFLPTLWEKFRNVKSTIVAGLLTTLFIEISQLFTGRATDIDDVITNILGTIIGYYIACWFTKAFTGRVLENSKQSDFNLICGSVVIIMFFFQPFISNLLWKMVL</sequence>
<reference evidence="3 4" key="1">
    <citation type="submission" date="2021-10" db="EMBL/GenBank/DDBJ databases">
        <title>Anaerobic single-cell dispensing facilitates the cultivation of human gut bacteria.</title>
        <authorList>
            <person name="Afrizal A."/>
        </authorList>
    </citation>
    <scope>NUCLEOTIDE SEQUENCE [LARGE SCALE GENOMIC DNA]</scope>
    <source>
        <strain evidence="3 4">CLA-AA-H276</strain>
    </source>
</reference>
<feature type="transmembrane region" description="Helical" evidence="1">
    <location>
        <begin position="170"/>
        <end position="188"/>
    </location>
</feature>
<keyword evidence="1" id="KW-0472">Membrane</keyword>
<evidence type="ECO:0000259" key="2">
    <source>
        <dbReference type="Pfam" id="PF04892"/>
    </source>
</evidence>
<evidence type="ECO:0000256" key="1">
    <source>
        <dbReference type="SAM" id="Phobius"/>
    </source>
</evidence>
<comment type="caution">
    <text evidence="3">The sequence shown here is derived from an EMBL/GenBank/DDBJ whole genome shotgun (WGS) entry which is preliminary data.</text>
</comment>
<dbReference type="PANTHER" id="PTHR36834">
    <property type="entry name" value="MEMBRANE PROTEIN-RELATED"/>
    <property type="match status" value="1"/>
</dbReference>
<feature type="domain" description="VanZ-like" evidence="2">
    <location>
        <begin position="42"/>
        <end position="153"/>
    </location>
</feature>
<feature type="transmembrane region" description="Helical" evidence="1">
    <location>
        <begin position="37"/>
        <end position="59"/>
    </location>
</feature>
<keyword evidence="4" id="KW-1185">Reference proteome</keyword>
<proteinExistence type="predicted"/>
<dbReference type="Pfam" id="PF04892">
    <property type="entry name" value="VanZ"/>
    <property type="match status" value="1"/>
</dbReference>
<evidence type="ECO:0000313" key="3">
    <source>
        <dbReference type="EMBL" id="MCC2125885.1"/>
    </source>
</evidence>
<dbReference type="InterPro" id="IPR053150">
    <property type="entry name" value="Teicoplanin_resist-assoc"/>
</dbReference>
<organism evidence="3 4">
    <name type="scientific">Hominiventricola filiformis</name>
    <dbReference type="NCBI Taxonomy" id="2885352"/>
    <lineage>
        <taxon>Bacteria</taxon>
        <taxon>Bacillati</taxon>
        <taxon>Bacillota</taxon>
        <taxon>Clostridia</taxon>
        <taxon>Lachnospirales</taxon>
        <taxon>Lachnospiraceae</taxon>
        <taxon>Hominiventricola</taxon>
    </lineage>
</organism>
<gene>
    <name evidence="3" type="ORF">LKD36_06810</name>
</gene>
<feature type="transmembrane region" description="Helical" evidence="1">
    <location>
        <begin position="79"/>
        <end position="99"/>
    </location>
</feature>
<evidence type="ECO:0000313" key="4">
    <source>
        <dbReference type="Proteomes" id="UP001198220"/>
    </source>
</evidence>
<dbReference type="RefSeq" id="WP_308459178.1">
    <property type="nucleotide sequence ID" value="NZ_JAJEPS010000005.1"/>
</dbReference>
<feature type="transmembrane region" description="Helical" evidence="1">
    <location>
        <begin position="6"/>
        <end position="25"/>
    </location>
</feature>
<feature type="transmembrane region" description="Helical" evidence="1">
    <location>
        <begin position="111"/>
        <end position="130"/>
    </location>
</feature>
<dbReference type="EMBL" id="JAJEPS010000005">
    <property type="protein sequence ID" value="MCC2125885.1"/>
    <property type="molecule type" value="Genomic_DNA"/>
</dbReference>
<keyword evidence="1" id="KW-0812">Transmembrane</keyword>